<keyword evidence="2" id="KW-0462">Maltose metabolism</keyword>
<dbReference type="FunFam" id="3.20.20.80:FF:000087">
    <property type="entry name" value="Oligo-1,6-glucosidase IMA1"/>
    <property type="match status" value="1"/>
</dbReference>
<dbReference type="GO" id="GO:0004575">
    <property type="term" value="F:sucrose alpha-glucosidase activity"/>
    <property type="evidence" value="ECO:0007669"/>
    <property type="project" value="TreeGrafter"/>
</dbReference>
<gene>
    <name evidence="4" type="ORF">RHTO0S_03e04412g</name>
</gene>
<accession>A0A061ALW5</accession>
<proteinExistence type="inferred from homology"/>
<dbReference type="CDD" id="cd11333">
    <property type="entry name" value="AmyAc_SI_OligoGlu_DGase"/>
    <property type="match status" value="1"/>
</dbReference>
<dbReference type="InterPro" id="IPR017853">
    <property type="entry name" value="GH"/>
</dbReference>
<dbReference type="InterPro" id="IPR013780">
    <property type="entry name" value="Glyco_hydro_b"/>
</dbReference>
<dbReference type="Gene3D" id="2.60.40.1180">
    <property type="entry name" value="Golgi alpha-mannosidase II"/>
    <property type="match status" value="1"/>
</dbReference>
<dbReference type="InterPro" id="IPR045857">
    <property type="entry name" value="O16G_dom_2"/>
</dbReference>
<dbReference type="FunFam" id="3.90.400.10:FF:000004">
    <property type="entry name" value="Oligo-1,6-glucosidase"/>
    <property type="match status" value="1"/>
</dbReference>
<evidence type="ECO:0000259" key="3">
    <source>
        <dbReference type="SMART" id="SM00642"/>
    </source>
</evidence>
<dbReference type="PANTHER" id="PTHR10357">
    <property type="entry name" value="ALPHA-AMYLASE FAMILY MEMBER"/>
    <property type="match status" value="1"/>
</dbReference>
<dbReference type="Gene3D" id="3.90.400.10">
    <property type="entry name" value="Oligo-1,6-glucosidase, Domain 2"/>
    <property type="match status" value="1"/>
</dbReference>
<dbReference type="Gene3D" id="3.20.20.80">
    <property type="entry name" value="Glycosidases"/>
    <property type="match status" value="1"/>
</dbReference>
<dbReference type="GO" id="GO:0033934">
    <property type="term" value="F:glucan 1,4-alpha-maltotriohydrolase activity"/>
    <property type="evidence" value="ECO:0007669"/>
    <property type="project" value="TreeGrafter"/>
</dbReference>
<protein>
    <submittedName>
        <fullName evidence="4">RHTO0S03e04412g1_1</fullName>
    </submittedName>
</protein>
<dbReference type="InterPro" id="IPR006047">
    <property type="entry name" value="GH13_cat_dom"/>
</dbReference>
<dbReference type="Pfam" id="PF00128">
    <property type="entry name" value="Alpha-amylase"/>
    <property type="match status" value="1"/>
</dbReference>
<dbReference type="GO" id="GO:0004556">
    <property type="term" value="F:alpha-amylase activity"/>
    <property type="evidence" value="ECO:0007669"/>
    <property type="project" value="TreeGrafter"/>
</dbReference>
<dbReference type="EMBL" id="LK052938">
    <property type="protein sequence ID" value="CDR38139.1"/>
    <property type="molecule type" value="Genomic_DNA"/>
</dbReference>
<dbReference type="SMART" id="SM00642">
    <property type="entry name" value="Aamy"/>
    <property type="match status" value="1"/>
</dbReference>
<comment type="similarity">
    <text evidence="1">Belongs to the glycosyl hydrolase 13 family.</text>
</comment>
<sequence length="589" mass="67614">MVNAPEIGKVLPSWWKEGVVTYQVYPASFKDDNGDGLGDLRGVINKLDYIKSLGVDAIWLSPHYKSPRVDEGYDISDYNDIHEPFGTLADCQELIDGAHARGLKILFDLVVNHTSDKHAWFEESRSSKTNPKRNWYFWRPPRYIDGVRHPPNNWRSVFGGSIWEWDEKTEEYYLHYFCVEQPDLNWENPEVRRAIYEDAVVFWLERGVDGFRIDTVNMYSKYLDFPDAPVVAPETPYQPAGQFFTNGPRLGEFLREMRRETFAKYDCFTIGELPHTPSLEKILSYISTDAEALDCTILFDVMDLDHKGGQYPLMACDWTLQEFKRLTAFAQQLADPQNKAHALSYIENHDQARAITRFASDAPEHRVASGKLIATYLLTLSGSLIIYEGQEIGMINAPKDWDITEEYKDVNTINTWREIQHDAKVQNNADLLARGKAGIQLTARDHARTPMQWDRSPNAGFSKNSKVKPWMRVMDSYLEGINVADQENDPESVLNFYRRLLKLRNEQRELLVLGKFDLVDPQNSKTMVYTKTSRDGSKKALVVLNFSSEKQPLEIPADLQGKPSKMLFSTLENAADAELAAYEARVFVF</sequence>
<dbReference type="GO" id="GO:0000025">
    <property type="term" value="P:maltose catabolic process"/>
    <property type="evidence" value="ECO:0007669"/>
    <property type="project" value="TreeGrafter"/>
</dbReference>
<dbReference type="SUPFAM" id="SSF51011">
    <property type="entry name" value="Glycosyl hydrolase domain"/>
    <property type="match status" value="1"/>
</dbReference>
<dbReference type="GO" id="GO:0005987">
    <property type="term" value="P:sucrose catabolic process"/>
    <property type="evidence" value="ECO:0007669"/>
    <property type="project" value="TreeGrafter"/>
</dbReference>
<evidence type="ECO:0000256" key="2">
    <source>
        <dbReference type="ARBA" id="ARBA00026248"/>
    </source>
</evidence>
<dbReference type="SUPFAM" id="SSF51445">
    <property type="entry name" value="(Trans)glycosidases"/>
    <property type="match status" value="1"/>
</dbReference>
<dbReference type="GO" id="GO:0004574">
    <property type="term" value="F:oligo-1,6-glucosidase activity"/>
    <property type="evidence" value="ECO:0007669"/>
    <property type="project" value="TreeGrafter"/>
</dbReference>
<dbReference type="OrthoDB" id="1740265at2759"/>
<organism evidence="4">
    <name type="scientific">Rhodotorula toruloides</name>
    <name type="common">Yeast</name>
    <name type="synonym">Rhodosporidium toruloides</name>
    <dbReference type="NCBI Taxonomy" id="5286"/>
    <lineage>
        <taxon>Eukaryota</taxon>
        <taxon>Fungi</taxon>
        <taxon>Dikarya</taxon>
        <taxon>Basidiomycota</taxon>
        <taxon>Pucciniomycotina</taxon>
        <taxon>Microbotryomycetes</taxon>
        <taxon>Sporidiobolales</taxon>
        <taxon>Sporidiobolaceae</taxon>
        <taxon>Rhodotorula</taxon>
    </lineage>
</organism>
<dbReference type="AlphaFoldDB" id="A0A061ALW5"/>
<evidence type="ECO:0000256" key="1">
    <source>
        <dbReference type="ARBA" id="ARBA00008061"/>
    </source>
</evidence>
<feature type="domain" description="Glycosyl hydrolase family 13 catalytic" evidence="3">
    <location>
        <begin position="23"/>
        <end position="444"/>
    </location>
</feature>
<reference evidence="4" key="1">
    <citation type="journal article" date="2014" name="Genome Announc.">
        <title>Draft genome sequence of Rhodosporidium toruloides CECT1137, an oleaginous yeast of biotechnological interest.</title>
        <authorList>
            <person name="Morin N."/>
            <person name="Calcas X."/>
            <person name="Devillers H."/>
            <person name="Durrens P."/>
            <person name="Sherman D.J."/>
            <person name="Nicaud J.-M."/>
            <person name="Neuveglise C."/>
        </authorList>
    </citation>
    <scope>NUCLEOTIDE SEQUENCE</scope>
    <source>
        <strain evidence="4">CECT1137</strain>
    </source>
</reference>
<dbReference type="PANTHER" id="PTHR10357:SF179">
    <property type="entry name" value="NEUTRAL AND BASIC AMINO ACID TRANSPORT PROTEIN RBAT"/>
    <property type="match status" value="1"/>
</dbReference>
<evidence type="ECO:0000313" key="4">
    <source>
        <dbReference type="EMBL" id="CDR38139.1"/>
    </source>
</evidence>
<name>A0A061ALW5_RHOTO</name>